<protein>
    <submittedName>
        <fullName evidence="3">Uncharacterized protein</fullName>
    </submittedName>
</protein>
<feature type="region of interest" description="Disordered" evidence="1">
    <location>
        <begin position="68"/>
        <end position="87"/>
    </location>
</feature>
<reference evidence="4" key="2">
    <citation type="submission" date="2016-02" db="EMBL/GenBank/DDBJ databases">
        <title>Draft genome sequence of five rapidly growing Mycobacterium species.</title>
        <authorList>
            <person name="Katahira K."/>
            <person name="Gotou Y."/>
            <person name="Iida K."/>
            <person name="Ogura Y."/>
            <person name="Hayashi T."/>
        </authorList>
    </citation>
    <scope>NUCLEOTIDE SEQUENCE [LARGE SCALE GENOMIC DNA]</scope>
    <source>
        <strain evidence="4">JCM6362</strain>
    </source>
</reference>
<organism evidence="3 4">
    <name type="scientific">Mycolicibacterium thermoresistibile</name>
    <name type="common">Mycobacterium thermoresistibile</name>
    <dbReference type="NCBI Taxonomy" id="1797"/>
    <lineage>
        <taxon>Bacteria</taxon>
        <taxon>Bacillati</taxon>
        <taxon>Actinomycetota</taxon>
        <taxon>Actinomycetes</taxon>
        <taxon>Mycobacteriales</taxon>
        <taxon>Mycobacteriaceae</taxon>
        <taxon>Mycolicibacterium</taxon>
    </lineage>
</organism>
<evidence type="ECO:0000313" key="4">
    <source>
        <dbReference type="Proteomes" id="UP000069654"/>
    </source>
</evidence>
<name>A0A117INH3_MYCTH</name>
<dbReference type="Proteomes" id="UP000069654">
    <property type="component" value="Unassembled WGS sequence"/>
</dbReference>
<accession>A0A117INH3</accession>
<dbReference type="RefSeq" id="WP_234785046.1">
    <property type="nucleotide sequence ID" value="NZ_BCTB01000049.1"/>
</dbReference>
<evidence type="ECO:0000256" key="1">
    <source>
        <dbReference type="SAM" id="MobiDB-lite"/>
    </source>
</evidence>
<reference evidence="3 4" key="1">
    <citation type="journal article" date="2016" name="Genome Announc.">
        <title>Draft Genome Sequences of Five Rapidly Growing Mycobacterium Species, M. thermoresistibile, M. fortuitum subsp. acetamidolyticum, M. canariasense, M. brisbanense, and M. novocastrense.</title>
        <authorList>
            <person name="Katahira K."/>
            <person name="Ogura Y."/>
            <person name="Gotoh Y."/>
            <person name="Hayashi T."/>
        </authorList>
    </citation>
    <scope>NUCLEOTIDE SEQUENCE [LARGE SCALE GENOMIC DNA]</scope>
    <source>
        <strain evidence="3 4">JCM6362</strain>
    </source>
</reference>
<dbReference type="AlphaFoldDB" id="A0A117INH3"/>
<keyword evidence="2" id="KW-1133">Transmembrane helix</keyword>
<keyword evidence="2" id="KW-0812">Transmembrane</keyword>
<sequence length="198" mass="20431">MHRRGVARDTAAPGGFRGRRLTGSVVGGLAALAMVVVGCTSLTAGSGQADAEEVPVYRASVSSSIAASAASSSARESERQRSLTRQAVHNSCDALSTSSVDAIRAVNAYVDAFNSTGDVGAKVRPAVDALNHSADLVQSSLSDALTPELRDALTAWTTAAREVGVAIEEDHPTDEFNAGVDRLNQSRALALTLCDAAY</sequence>
<comment type="caution">
    <text evidence="3">The sequence shown here is derived from an EMBL/GenBank/DDBJ whole genome shotgun (WGS) entry which is preliminary data.</text>
</comment>
<evidence type="ECO:0000256" key="2">
    <source>
        <dbReference type="SAM" id="Phobius"/>
    </source>
</evidence>
<evidence type="ECO:0000313" key="3">
    <source>
        <dbReference type="EMBL" id="GAT16851.1"/>
    </source>
</evidence>
<feature type="transmembrane region" description="Helical" evidence="2">
    <location>
        <begin position="21"/>
        <end position="44"/>
    </location>
</feature>
<proteinExistence type="predicted"/>
<dbReference type="EMBL" id="BCTB01000049">
    <property type="protein sequence ID" value="GAT16851.1"/>
    <property type="molecule type" value="Genomic_DNA"/>
</dbReference>
<keyword evidence="2" id="KW-0472">Membrane</keyword>
<gene>
    <name evidence="3" type="ORF">RMCT_3820</name>
</gene>
<dbReference type="STRING" id="1797.RMCT_3820"/>